<keyword evidence="4" id="KW-0659">Purine metabolism</keyword>
<evidence type="ECO:0000313" key="8">
    <source>
        <dbReference type="EMBL" id="ABE75692.1"/>
    </source>
</evidence>
<dbReference type="InterPro" id="IPR018020">
    <property type="entry name" value="OHCU_decarboxylase"/>
</dbReference>
<comment type="catalytic activity">
    <reaction evidence="1">
        <text>5-hydroxy-2-oxo-4-ureido-2,5-dihydro-1H-imidazole-5-carboxylate + H(+) = (S)-allantoin + CO2</text>
        <dbReference type="Rhea" id="RHEA:26301"/>
        <dbReference type="ChEBI" id="CHEBI:15378"/>
        <dbReference type="ChEBI" id="CHEBI:15678"/>
        <dbReference type="ChEBI" id="CHEBI:16526"/>
        <dbReference type="ChEBI" id="CHEBI:58639"/>
        <dbReference type="EC" id="4.1.1.97"/>
    </reaction>
</comment>
<dbReference type="STRING" id="335284.Pcryo_1915"/>
<dbReference type="NCBIfam" id="TIGR03180">
    <property type="entry name" value="UraD_2"/>
    <property type="match status" value="1"/>
</dbReference>
<keyword evidence="9" id="KW-1185">Reference proteome</keyword>
<proteinExistence type="predicted"/>
<dbReference type="GO" id="GO:0019628">
    <property type="term" value="P:urate catabolic process"/>
    <property type="evidence" value="ECO:0007669"/>
    <property type="project" value="TreeGrafter"/>
</dbReference>
<dbReference type="GO" id="GO:0006144">
    <property type="term" value="P:purine nucleobase metabolic process"/>
    <property type="evidence" value="ECO:0007669"/>
    <property type="project" value="UniProtKB-KW"/>
</dbReference>
<dbReference type="KEGG" id="pcr:Pcryo_1915"/>
<evidence type="ECO:0000313" key="9">
    <source>
        <dbReference type="Proteomes" id="UP000002425"/>
    </source>
</evidence>
<gene>
    <name evidence="8" type="ordered locus">Pcryo_1915</name>
</gene>
<evidence type="ECO:0000256" key="3">
    <source>
        <dbReference type="ARBA" id="ARBA00012257"/>
    </source>
</evidence>
<sequence>MCIRQHFVSTDKDITVSLSLPQLNALSQADATSEFLTCCTSSQWAQTLADARPFADIKALLSASDDAWQQAKADEANLLEAFDGHPQIGNVDSLKEKYRNTQDSAAHEQSGANDAEDAVLEALAQGNQDYLDKFGFIFIVFATGKSAQQMLDLLQARLPNDRETELLNAATEQNKITRLRLQKLLGDA</sequence>
<dbReference type="PANTHER" id="PTHR43466">
    <property type="entry name" value="2-OXO-4-HYDROXY-4-CARBOXY-5-UREIDOIMIDAZOLINE DECARBOXYLASE-RELATED"/>
    <property type="match status" value="1"/>
</dbReference>
<dbReference type="AlphaFoldDB" id="Q1Q9G1"/>
<reference evidence="8" key="1">
    <citation type="submission" date="2006-03" db="EMBL/GenBank/DDBJ databases">
        <title>Complete sequence of chromosome of Psychrobacter cryohalolentis K5.</title>
        <authorList>
            <consortium name="US DOE Joint Genome Institute"/>
            <person name="Copeland A."/>
            <person name="Lucas S."/>
            <person name="Lapidus A."/>
            <person name="Barry K."/>
            <person name="Detter J.C."/>
            <person name="Glavina del Rio T."/>
            <person name="Hammon N."/>
            <person name="Israni S."/>
            <person name="Dalin E."/>
            <person name="Tice H."/>
            <person name="Pitluck S."/>
            <person name="Brettin T."/>
            <person name="Bruce D."/>
            <person name="Han C."/>
            <person name="Tapia R."/>
            <person name="Sims D.R."/>
            <person name="Gilna P."/>
            <person name="Schmutz J."/>
            <person name="Larimer F."/>
            <person name="Land M."/>
            <person name="Hauser L."/>
            <person name="Kyrpides N."/>
            <person name="Kim E."/>
            <person name="Richardson P."/>
        </authorList>
    </citation>
    <scope>NUCLEOTIDE SEQUENCE</scope>
    <source>
        <strain evidence="8">K5</strain>
    </source>
</reference>
<dbReference type="NCBIfam" id="NF010372">
    <property type="entry name" value="PRK13798.1"/>
    <property type="match status" value="1"/>
</dbReference>
<name>Q1Q9G1_PSYCK</name>
<dbReference type="eggNOG" id="COG3195">
    <property type="taxonomic scope" value="Bacteria"/>
</dbReference>
<feature type="domain" description="Oxo-4-hydroxy-4-carboxy-5-ureidoimidazoline decarboxylase" evidence="7">
    <location>
        <begin position="24"/>
        <end position="182"/>
    </location>
</feature>
<keyword evidence="5" id="KW-0210">Decarboxylase</keyword>
<organism evidence="8 9">
    <name type="scientific">Psychrobacter cryohalolentis (strain ATCC BAA-1226 / DSM 17306 / VKM B-2378 / K5)</name>
    <dbReference type="NCBI Taxonomy" id="335284"/>
    <lineage>
        <taxon>Bacteria</taxon>
        <taxon>Pseudomonadati</taxon>
        <taxon>Pseudomonadota</taxon>
        <taxon>Gammaproteobacteria</taxon>
        <taxon>Moraxellales</taxon>
        <taxon>Moraxellaceae</taxon>
        <taxon>Psychrobacter</taxon>
    </lineage>
</organism>
<evidence type="ECO:0000256" key="2">
    <source>
        <dbReference type="ARBA" id="ARBA00004754"/>
    </source>
</evidence>
<evidence type="ECO:0000256" key="4">
    <source>
        <dbReference type="ARBA" id="ARBA00022631"/>
    </source>
</evidence>
<dbReference type="EC" id="4.1.1.97" evidence="3"/>
<evidence type="ECO:0000259" key="7">
    <source>
        <dbReference type="Pfam" id="PF09349"/>
    </source>
</evidence>
<dbReference type="InterPro" id="IPR017595">
    <property type="entry name" value="OHCU_decarboxylase-2"/>
</dbReference>
<dbReference type="Proteomes" id="UP000002425">
    <property type="component" value="Chromosome"/>
</dbReference>
<accession>Q1Q9G1</accession>
<dbReference type="PANTHER" id="PTHR43466:SF1">
    <property type="entry name" value="2-OXO-4-HYDROXY-4-CARBOXY-5-UREIDOIMIDAZOLINE DECARBOXYLASE-RELATED"/>
    <property type="match status" value="1"/>
</dbReference>
<dbReference type="SUPFAM" id="SSF158694">
    <property type="entry name" value="UraD-Like"/>
    <property type="match status" value="1"/>
</dbReference>
<evidence type="ECO:0000256" key="6">
    <source>
        <dbReference type="ARBA" id="ARBA00023239"/>
    </source>
</evidence>
<dbReference type="InterPro" id="IPR036778">
    <property type="entry name" value="OHCU_decarboxylase_sf"/>
</dbReference>
<dbReference type="GO" id="GO:0051997">
    <property type="term" value="F:2-oxo-4-hydroxy-4-carboxy-5-ureidoimidazoline decarboxylase activity"/>
    <property type="evidence" value="ECO:0007669"/>
    <property type="project" value="UniProtKB-EC"/>
</dbReference>
<evidence type="ECO:0000256" key="5">
    <source>
        <dbReference type="ARBA" id="ARBA00022793"/>
    </source>
</evidence>
<dbReference type="HOGENOM" id="CLU_092522_2_1_6"/>
<protein>
    <recommendedName>
        <fullName evidence="3">2-oxo-4-hydroxy-4-carboxy-5-ureidoimidazoline decarboxylase</fullName>
        <ecNumber evidence="3">4.1.1.97</ecNumber>
    </recommendedName>
</protein>
<keyword evidence="6" id="KW-0456">Lyase</keyword>
<evidence type="ECO:0000256" key="1">
    <source>
        <dbReference type="ARBA" id="ARBA00001163"/>
    </source>
</evidence>
<dbReference type="Gene3D" id="1.10.3330.10">
    <property type="entry name" value="Oxo-4-hydroxy-4-carboxy-5-ureidoimidazoline decarboxylase"/>
    <property type="match status" value="1"/>
</dbReference>
<dbReference type="Pfam" id="PF09349">
    <property type="entry name" value="OHCU_decarbox"/>
    <property type="match status" value="1"/>
</dbReference>
<comment type="pathway">
    <text evidence="2">Purine metabolism; urate degradation; (S)-allantoin from urate: step 3/3.</text>
</comment>
<dbReference type="EMBL" id="CP000323">
    <property type="protein sequence ID" value="ABE75692.1"/>
    <property type="molecule type" value="Genomic_DNA"/>
</dbReference>